<organism evidence="3 4">
    <name type="scientific">Hyaloscypha hepaticicola</name>
    <dbReference type="NCBI Taxonomy" id="2082293"/>
    <lineage>
        <taxon>Eukaryota</taxon>
        <taxon>Fungi</taxon>
        <taxon>Dikarya</taxon>
        <taxon>Ascomycota</taxon>
        <taxon>Pezizomycotina</taxon>
        <taxon>Leotiomycetes</taxon>
        <taxon>Helotiales</taxon>
        <taxon>Hyaloscyphaceae</taxon>
        <taxon>Hyaloscypha</taxon>
    </lineage>
</organism>
<proteinExistence type="predicted"/>
<dbReference type="PANTHER" id="PTHR31339">
    <property type="entry name" value="PECTIN LYASE-RELATED"/>
    <property type="match status" value="1"/>
</dbReference>
<dbReference type="CDD" id="cd23668">
    <property type="entry name" value="GH55_beta13glucanase-like"/>
    <property type="match status" value="1"/>
</dbReference>
<dbReference type="OrthoDB" id="1046782at2759"/>
<dbReference type="InterPro" id="IPR051801">
    <property type="entry name" value="GH28_Enzymes"/>
</dbReference>
<dbReference type="SUPFAM" id="SSF51126">
    <property type="entry name" value="Pectin lyase-like"/>
    <property type="match status" value="2"/>
</dbReference>
<dbReference type="InterPro" id="IPR024535">
    <property type="entry name" value="RHGA/B-epi-like_pectate_lyase"/>
</dbReference>
<dbReference type="InterPro" id="IPR012334">
    <property type="entry name" value="Pectin_lyas_fold"/>
</dbReference>
<evidence type="ECO:0000313" key="3">
    <source>
        <dbReference type="EMBL" id="PMD20272.1"/>
    </source>
</evidence>
<dbReference type="STRING" id="1745343.A0A2J6Q1Y2"/>
<evidence type="ECO:0000313" key="4">
    <source>
        <dbReference type="Proteomes" id="UP000235672"/>
    </source>
</evidence>
<dbReference type="Proteomes" id="UP000235672">
    <property type="component" value="Unassembled WGS sequence"/>
</dbReference>
<name>A0A2J6Q1Y2_9HELO</name>
<evidence type="ECO:0000259" key="2">
    <source>
        <dbReference type="Pfam" id="PF12708"/>
    </source>
</evidence>
<keyword evidence="1" id="KW-0732">Signal</keyword>
<reference evidence="3 4" key="1">
    <citation type="submission" date="2016-05" db="EMBL/GenBank/DDBJ databases">
        <title>A degradative enzymes factory behind the ericoid mycorrhizal symbiosis.</title>
        <authorList>
            <consortium name="DOE Joint Genome Institute"/>
            <person name="Martino E."/>
            <person name="Morin E."/>
            <person name="Grelet G."/>
            <person name="Kuo A."/>
            <person name="Kohler A."/>
            <person name="Daghino S."/>
            <person name="Barry K."/>
            <person name="Choi C."/>
            <person name="Cichocki N."/>
            <person name="Clum A."/>
            <person name="Copeland A."/>
            <person name="Hainaut M."/>
            <person name="Haridas S."/>
            <person name="Labutti K."/>
            <person name="Lindquist E."/>
            <person name="Lipzen A."/>
            <person name="Khouja H.-R."/>
            <person name="Murat C."/>
            <person name="Ohm R."/>
            <person name="Olson A."/>
            <person name="Spatafora J."/>
            <person name="Veneault-Fourrey C."/>
            <person name="Henrissat B."/>
            <person name="Grigoriev I."/>
            <person name="Martin F."/>
            <person name="Perotto S."/>
        </authorList>
    </citation>
    <scope>NUCLEOTIDE SEQUENCE [LARGE SCALE GENOMIC DNA]</scope>
    <source>
        <strain evidence="3 4">UAMH 7357</strain>
    </source>
</reference>
<protein>
    <submittedName>
        <fullName evidence="3">Glycoside hydrolase family 55 protein</fullName>
    </submittedName>
</protein>
<dbReference type="GO" id="GO:0016787">
    <property type="term" value="F:hydrolase activity"/>
    <property type="evidence" value="ECO:0007669"/>
    <property type="project" value="UniProtKB-KW"/>
</dbReference>
<keyword evidence="3" id="KW-0378">Hydrolase</keyword>
<feature type="signal peptide" evidence="1">
    <location>
        <begin position="1"/>
        <end position="21"/>
    </location>
</feature>
<feature type="domain" description="Rhamnogalacturonase A/B/Epimerase-like pectate lyase" evidence="2">
    <location>
        <begin position="414"/>
        <end position="471"/>
    </location>
</feature>
<dbReference type="Gene3D" id="2.160.20.10">
    <property type="entry name" value="Single-stranded right-handed beta-helix, Pectin lyase-like"/>
    <property type="match status" value="2"/>
</dbReference>
<dbReference type="InterPro" id="IPR011050">
    <property type="entry name" value="Pectin_lyase_fold/virulence"/>
</dbReference>
<dbReference type="EMBL" id="KZ613485">
    <property type="protein sequence ID" value="PMD20272.1"/>
    <property type="molecule type" value="Genomic_DNA"/>
</dbReference>
<keyword evidence="4" id="KW-1185">Reference proteome</keyword>
<dbReference type="AlphaFoldDB" id="A0A2J6Q1Y2"/>
<evidence type="ECO:0000256" key="1">
    <source>
        <dbReference type="SAM" id="SignalP"/>
    </source>
</evidence>
<dbReference type="Pfam" id="PF12708">
    <property type="entry name" value="Pect-lyase_RHGA_epim"/>
    <property type="match status" value="2"/>
</dbReference>
<dbReference type="FunFam" id="2.160.20.10:FF:000026">
    <property type="entry name" value="Exo-beta-1,3-glucanase Exg0"/>
    <property type="match status" value="1"/>
</dbReference>
<accession>A0A2J6Q1Y2</accession>
<sequence length="781" mass="82241">MASFSILTLFVTLRLLLLVSGAPTPDPVPATSTAAATSSYWLASIERQGTVAFGTAGYQIFRNVKDFGAAGDGSTDDTAAINAAITAGSRCGQGCDSSTTTPALIYFPPGTYSISAPLVQLYYTQFVGDAISIPTIKATAGFQGIALIDSDPYAAGGINWYTNQNNFYRQIRNFIIDTTAMPVTAGAGIHWQVAQATSLQNIVFNMRSDGGTSNAQQGIFMDNGSGGFMTDLTFNGGKYGAFFGNQQFTTRNLTFNNCQTAVFMNWNWAWTLSGLSINNCGIGIDMANGGAAAQTVGSVLLVDSTISNTPIGVSTVYSTNEGATNGTLIIDNVDFTTNCPVAVSNAASKATILAGNTKVVSWTQGRNYAGTNVGTAVQGAQTAPSKPASLLNSAGNFFTRSKPQYEDVPVSSFKSVKSAGAKGDGVTDDTAAIQAVFNAAGPSDVVYFDHGAYVITSTVKVPKNIRITGEIWPLIMAGGSTSFSDQTNPQPVFQVGQPGDTGAVEMSDLIFETLGPQPGAILVEWNVAETSQGASGMWDVHMRIGGSAGTGLQSNTCSKNPTVTAAANTGCEGAFLLLHVTTQATIYLENNWFWVADHELDLSDHNQINIFNGRGVLIESAQGPVWLYGTSAEHSVLYNYQISNATNVYMGLIQTETPYFQSNPDATTPFTTQSKYSDPVFSGSSSVNKAWGLRVVNSQDVFVYGAGLYSFFDNYGQTCLTTESCQTNMVSLENSGAVYLYGLSTKAATNMVSVNGASGALDSDNRNNFCATVALFSQGGT</sequence>
<feature type="chain" id="PRO_5014443332" evidence="1">
    <location>
        <begin position="22"/>
        <end position="781"/>
    </location>
</feature>
<feature type="domain" description="Rhamnogalacturonase A/B/Epimerase-like pectate lyase" evidence="2">
    <location>
        <begin position="61"/>
        <end position="285"/>
    </location>
</feature>
<gene>
    <name evidence="3" type="ORF">NA56DRAFT_671405</name>
</gene>
<dbReference type="FunFam" id="2.160.20.10:FF:000023">
    <property type="entry name" value="Exo-beta-1,3-glucanase Exg0"/>
    <property type="match status" value="1"/>
</dbReference>
<dbReference type="PANTHER" id="PTHR31339:SF9">
    <property type="entry name" value="PLASMIN AND FIBRONECTIN-BINDING PROTEIN A"/>
    <property type="match status" value="1"/>
</dbReference>